<name>A0A504YAU6_FASGI</name>
<dbReference type="AlphaFoldDB" id="A0A504YAU6"/>
<dbReference type="Proteomes" id="UP000316759">
    <property type="component" value="Unassembled WGS sequence"/>
</dbReference>
<sequence length="78" mass="8712">MERARVLRCHCAPTRSGLSISSQYLPCSRQWRTQNVSPVVSIVSLYVRLVSIVSRLALRLTLDLPINLDSETDGANDI</sequence>
<evidence type="ECO:0000313" key="1">
    <source>
        <dbReference type="EMBL" id="TPP57345.1"/>
    </source>
</evidence>
<keyword evidence="2" id="KW-1185">Reference proteome</keyword>
<dbReference type="EMBL" id="SUNJ01013324">
    <property type="protein sequence ID" value="TPP57345.1"/>
    <property type="molecule type" value="Genomic_DNA"/>
</dbReference>
<comment type="caution">
    <text evidence="1">The sequence shown here is derived from an EMBL/GenBank/DDBJ whole genome shotgun (WGS) entry which is preliminary data.</text>
</comment>
<accession>A0A504YAU6</accession>
<organism evidence="1 2">
    <name type="scientific">Fasciola gigantica</name>
    <name type="common">Giant liver fluke</name>
    <dbReference type="NCBI Taxonomy" id="46835"/>
    <lineage>
        <taxon>Eukaryota</taxon>
        <taxon>Metazoa</taxon>
        <taxon>Spiralia</taxon>
        <taxon>Lophotrochozoa</taxon>
        <taxon>Platyhelminthes</taxon>
        <taxon>Trematoda</taxon>
        <taxon>Digenea</taxon>
        <taxon>Plagiorchiida</taxon>
        <taxon>Echinostomata</taxon>
        <taxon>Echinostomatoidea</taxon>
        <taxon>Fasciolidae</taxon>
        <taxon>Fasciola</taxon>
    </lineage>
</organism>
<evidence type="ECO:0000313" key="2">
    <source>
        <dbReference type="Proteomes" id="UP000316759"/>
    </source>
</evidence>
<reference evidence="1 2" key="1">
    <citation type="submission" date="2019-04" db="EMBL/GenBank/DDBJ databases">
        <title>Annotation for the trematode Fasciola gigantica.</title>
        <authorList>
            <person name="Choi Y.-J."/>
        </authorList>
    </citation>
    <scope>NUCLEOTIDE SEQUENCE [LARGE SCALE GENOMIC DNA]</scope>
    <source>
        <strain evidence="1">Uganda_cow_1</strain>
    </source>
</reference>
<gene>
    <name evidence="1" type="ORF">FGIG_04217</name>
</gene>
<proteinExistence type="predicted"/>
<protein>
    <submittedName>
        <fullName evidence="1">Uncharacterized protein</fullName>
    </submittedName>
</protein>